<evidence type="ECO:0000259" key="1">
    <source>
        <dbReference type="Pfam" id="PF00535"/>
    </source>
</evidence>
<dbReference type="Pfam" id="PF00535">
    <property type="entry name" value="Glycos_transf_2"/>
    <property type="match status" value="1"/>
</dbReference>
<dbReference type="CDD" id="cd00761">
    <property type="entry name" value="Glyco_tranf_GTA_type"/>
    <property type="match status" value="1"/>
</dbReference>
<evidence type="ECO:0000313" key="3">
    <source>
        <dbReference type="Proteomes" id="UP000670776"/>
    </source>
</evidence>
<dbReference type="SUPFAM" id="SSF53448">
    <property type="entry name" value="Nucleotide-diphospho-sugar transferases"/>
    <property type="match status" value="1"/>
</dbReference>
<dbReference type="Gene3D" id="3.90.550.10">
    <property type="entry name" value="Spore Coat Polysaccharide Biosynthesis Protein SpsA, Chain A"/>
    <property type="match status" value="1"/>
</dbReference>
<dbReference type="InterPro" id="IPR001173">
    <property type="entry name" value="Glyco_trans_2-like"/>
</dbReference>
<dbReference type="InterPro" id="IPR050834">
    <property type="entry name" value="Glycosyltransf_2"/>
</dbReference>
<organism evidence="2 3">
    <name type="scientific">Mariniflexile gromovii</name>
    <dbReference type="NCBI Taxonomy" id="362523"/>
    <lineage>
        <taxon>Bacteria</taxon>
        <taxon>Pseudomonadati</taxon>
        <taxon>Bacteroidota</taxon>
        <taxon>Flavobacteriia</taxon>
        <taxon>Flavobacteriales</taxon>
        <taxon>Flavobacteriaceae</taxon>
        <taxon>Mariniflexile</taxon>
    </lineage>
</organism>
<protein>
    <submittedName>
        <fullName evidence="2">Glycosyltransferase family 2 protein</fullName>
    </submittedName>
</protein>
<dbReference type="PANTHER" id="PTHR43685">
    <property type="entry name" value="GLYCOSYLTRANSFERASE"/>
    <property type="match status" value="1"/>
</dbReference>
<dbReference type="InterPro" id="IPR029044">
    <property type="entry name" value="Nucleotide-diphossugar_trans"/>
</dbReference>
<reference evidence="2 3" key="1">
    <citation type="submission" date="2021-04" db="EMBL/GenBank/DDBJ databases">
        <title>Mariniflexile gromovii gen. nov., sp. nov., a gliding bacterium isolated from the sea urchin Strongylocentrotus intermedius.</title>
        <authorList>
            <person name="Ko S."/>
            <person name="Le V."/>
            <person name="Ahn C.-Y."/>
            <person name="Oh H.-M."/>
        </authorList>
    </citation>
    <scope>NUCLEOTIDE SEQUENCE [LARGE SCALE GENOMIC DNA]</scope>
    <source>
        <strain evidence="2 3">KCTC 12570</strain>
    </source>
</reference>
<sequence>MDKKPFFSVVIPLYNKEDYIEDTLKSVFAQTFSDFEVIIINDGCTDKTMDIVHHFKDPRLKIFNQLNAGLSIARNNGIKKATTDYIAFIDGDDLWGSNHLQQLYDLIKLYPNKGLYSTGYTIQKSKKTSHRAQFNDLPKNFKGVVPNFFKHSLQHCVAWVGSICIPTKVLEEMDYFDPEIFSEQDTDLYIKMALNNYEFVLDDTSASAVHNKTMSNNLSNYKFKTKIPKLLFSYKASELENHHLKKYMDSNRFSTIVFFKLSSNKELERQLKKDIEVKNLTPLQRLVINSPDFLVKILFYLKDKLKLNPFVLFKQK</sequence>
<dbReference type="EMBL" id="JAGJCB010000005">
    <property type="protein sequence ID" value="MBP0903651.1"/>
    <property type="molecule type" value="Genomic_DNA"/>
</dbReference>
<dbReference type="Proteomes" id="UP000670776">
    <property type="component" value="Unassembled WGS sequence"/>
</dbReference>
<proteinExistence type="predicted"/>
<dbReference type="PANTHER" id="PTHR43685:SF2">
    <property type="entry name" value="GLYCOSYLTRANSFERASE 2-LIKE DOMAIN-CONTAINING PROTEIN"/>
    <property type="match status" value="1"/>
</dbReference>
<keyword evidence="3" id="KW-1185">Reference proteome</keyword>
<dbReference type="RefSeq" id="WP_209654079.1">
    <property type="nucleotide sequence ID" value="NZ_JAGJCB010000005.1"/>
</dbReference>
<gene>
    <name evidence="2" type="ORF">J8H85_07405</name>
</gene>
<comment type="caution">
    <text evidence="2">The sequence shown here is derived from an EMBL/GenBank/DDBJ whole genome shotgun (WGS) entry which is preliminary data.</text>
</comment>
<name>A0ABS4BSV9_9FLAO</name>
<evidence type="ECO:0000313" key="2">
    <source>
        <dbReference type="EMBL" id="MBP0903651.1"/>
    </source>
</evidence>
<accession>A0ABS4BSV9</accession>
<feature type="domain" description="Glycosyltransferase 2-like" evidence="1">
    <location>
        <begin position="8"/>
        <end position="166"/>
    </location>
</feature>